<dbReference type="InterPro" id="IPR051864">
    <property type="entry name" value="NCF2_NOXA1"/>
</dbReference>
<proteinExistence type="predicted"/>
<name>A0ABN7RVK4_OIKDI</name>
<feature type="region of interest" description="Disordered" evidence="1">
    <location>
        <begin position="254"/>
        <end position="275"/>
    </location>
</feature>
<feature type="compositionally biased region" description="Polar residues" evidence="1">
    <location>
        <begin position="349"/>
        <end position="364"/>
    </location>
</feature>
<protein>
    <submittedName>
        <fullName evidence="2">Oidioi.mRNA.OKI2018_I69.PAR.g11239.t1.cds</fullName>
    </submittedName>
</protein>
<organism evidence="2 3">
    <name type="scientific">Oikopleura dioica</name>
    <name type="common">Tunicate</name>
    <dbReference type="NCBI Taxonomy" id="34765"/>
    <lineage>
        <taxon>Eukaryota</taxon>
        <taxon>Metazoa</taxon>
        <taxon>Chordata</taxon>
        <taxon>Tunicata</taxon>
        <taxon>Appendicularia</taxon>
        <taxon>Copelata</taxon>
        <taxon>Oikopleuridae</taxon>
        <taxon>Oikopleura</taxon>
    </lineage>
</organism>
<feature type="compositionally biased region" description="Low complexity" evidence="1">
    <location>
        <begin position="330"/>
        <end position="348"/>
    </location>
</feature>
<dbReference type="EMBL" id="OU015568">
    <property type="protein sequence ID" value="CAG5086513.1"/>
    <property type="molecule type" value="Genomic_DNA"/>
</dbReference>
<dbReference type="Gene3D" id="1.25.40.10">
    <property type="entry name" value="Tetratricopeptide repeat domain"/>
    <property type="match status" value="1"/>
</dbReference>
<evidence type="ECO:0000313" key="2">
    <source>
        <dbReference type="EMBL" id="CAG5086513.1"/>
    </source>
</evidence>
<evidence type="ECO:0000256" key="1">
    <source>
        <dbReference type="SAM" id="MobiDB-lite"/>
    </source>
</evidence>
<dbReference type="InterPro" id="IPR011990">
    <property type="entry name" value="TPR-like_helical_dom_sf"/>
</dbReference>
<accession>A0ABN7RVK4</accession>
<keyword evidence="3" id="KW-1185">Reference proteome</keyword>
<dbReference type="SUPFAM" id="SSF48452">
    <property type="entry name" value="TPR-like"/>
    <property type="match status" value="1"/>
</dbReference>
<feature type="region of interest" description="Disordered" evidence="1">
    <location>
        <begin position="301"/>
        <end position="443"/>
    </location>
</feature>
<gene>
    <name evidence="2" type="ORF">OKIOD_LOCUS2797</name>
</gene>
<feature type="compositionally biased region" description="Pro residues" evidence="1">
    <location>
        <begin position="310"/>
        <end position="319"/>
    </location>
</feature>
<evidence type="ECO:0000313" key="3">
    <source>
        <dbReference type="Proteomes" id="UP001158576"/>
    </source>
</evidence>
<sequence>MAQRSSQLKMANMRIQLQANELFDKGEYQKALEKLDEIAPANWMGIHFFNQSRFHLKNSNKDGAIESLRTFVNKDKTSAIGFFHLATLLYQQGQYNEAEKNYEKAFDSLRGNELVDYRPLQLAVTLRVSDVAYNLAVAAVRNGSSENFVKFIEIALENAEEIERHRDIRHLEALRESPLNQIPLTKFPLIEISPFAVFRVSQKVKASLNSNPIKKATAKAVGGDGEAGFTPVAAPVIPKHFRASDMTEAPLSAKLQSVARKETERSISKGRSTSPSISALLAQSGITLPGVDAAGRRAGITGAAGMNSSPAPPSRPPPLARENSRGSSGGKPSPKLSPKSSKLESSSPVTKSAKSLDSRGSSTQKLDKEAKKTTLMNNTVADGSPLARKEELKAPSVKSVKSDKSKKSKKSSSKTKLSDEKSAPFPEGSGDQKIQCNDKKDEKRLEVKIPPESNGLNERVRLCVNVQLDLDLEVDRNIDLDSIMLRIRDRIHSMASVVSSNSTSPCLLHNDEPVTDEEQFKKTLQDTNAVNLKLK</sequence>
<dbReference type="PANTHER" id="PTHR15175:SF0">
    <property type="entry name" value="SH3 DOMAIN-CONTAINING PROTEIN C23A1.17"/>
    <property type="match status" value="1"/>
</dbReference>
<reference evidence="2 3" key="1">
    <citation type="submission" date="2021-04" db="EMBL/GenBank/DDBJ databases">
        <authorList>
            <person name="Bliznina A."/>
        </authorList>
    </citation>
    <scope>NUCLEOTIDE SEQUENCE [LARGE SCALE GENOMIC DNA]</scope>
</reference>
<dbReference type="PANTHER" id="PTHR15175">
    <property type="entry name" value="NEUTROPHIL CYTOSOLIC FACTOR 2, NEUTROPHIL NADPH OXIDASE FACTOR 2"/>
    <property type="match status" value="1"/>
</dbReference>
<dbReference type="Proteomes" id="UP001158576">
    <property type="component" value="Chromosome PAR"/>
</dbReference>